<name>A0A8K2A0A9_9CYAN</name>
<dbReference type="SUPFAM" id="SSF51569">
    <property type="entry name" value="Aldolase"/>
    <property type="match status" value="1"/>
</dbReference>
<reference evidence="2" key="1">
    <citation type="submission" date="2019-12" db="EMBL/GenBank/DDBJ databases">
        <title>High-Quality draft genome sequences of three cyanobacteria isolated from the limestone walls of the Old Cathedral of Coimbra.</title>
        <authorList>
            <person name="Tiago I."/>
            <person name="Soares F."/>
            <person name="Portugal A."/>
        </authorList>
    </citation>
    <scope>NUCLEOTIDE SEQUENCE [LARGE SCALE GENOMIC DNA]</scope>
    <source>
        <strain evidence="2">C</strain>
    </source>
</reference>
<dbReference type="EMBL" id="WVIC01000023">
    <property type="protein sequence ID" value="NCJ07226.1"/>
    <property type="molecule type" value="Genomic_DNA"/>
</dbReference>
<keyword evidence="3" id="KW-1185">Reference proteome</keyword>
<dbReference type="PANTHER" id="PTHR10683">
    <property type="entry name" value="TRANSALDOLASE"/>
    <property type="match status" value="1"/>
</dbReference>
<dbReference type="InterPro" id="IPR013785">
    <property type="entry name" value="Aldolase_TIM"/>
</dbReference>
<gene>
    <name evidence="2" type="ORF">GS597_12060</name>
</gene>
<dbReference type="AlphaFoldDB" id="A0A8K2A0A9"/>
<protein>
    <submittedName>
        <fullName evidence="2">Transaldolase</fullName>
    </submittedName>
</protein>
<dbReference type="PANTHER" id="PTHR10683:SF40">
    <property type="entry name" value="FRUCTOSE-6-PHOSPHATE ALDOLASE 1-RELATED"/>
    <property type="match status" value="1"/>
</dbReference>
<dbReference type="GO" id="GO:0005975">
    <property type="term" value="P:carbohydrate metabolic process"/>
    <property type="evidence" value="ECO:0007669"/>
    <property type="project" value="InterPro"/>
</dbReference>
<dbReference type="InterPro" id="IPR001585">
    <property type="entry name" value="TAL/FSA"/>
</dbReference>
<sequence>MPVSLTPSRLRLFLDTADVAQWQQWLPTGIFYGVTTNPLLLERSHLLCTVEMLKTLTQTALALGAQEVQLQTWGGTVADLVQTGKALASFAPQVVVKIPATRMGSEAAAQLVKAEIPVTLTAVFAVQQVLAAEALGATYAAPYLGRMQDLGIRGQETITQMQQVLTGLGSPMRLLVASLRQAKEMGQLAVEGVDTFTLSPAIAATLFDVPTTQAAAEDFERAARGVKPTSSNIG</sequence>
<evidence type="ECO:0000313" key="3">
    <source>
        <dbReference type="Proteomes" id="UP000607397"/>
    </source>
</evidence>
<dbReference type="Proteomes" id="UP000607397">
    <property type="component" value="Unassembled WGS sequence"/>
</dbReference>
<accession>A0A8K2A0A9</accession>
<evidence type="ECO:0000256" key="1">
    <source>
        <dbReference type="ARBA" id="ARBA00023270"/>
    </source>
</evidence>
<proteinExistence type="predicted"/>
<keyword evidence="1" id="KW-0704">Schiff base</keyword>
<dbReference type="Gene3D" id="3.20.20.70">
    <property type="entry name" value="Aldolase class I"/>
    <property type="match status" value="1"/>
</dbReference>
<dbReference type="Pfam" id="PF00923">
    <property type="entry name" value="TAL_FSA"/>
    <property type="match status" value="1"/>
</dbReference>
<organism evidence="2 3">
    <name type="scientific">Petrachloros mirabilis ULC683</name>
    <dbReference type="NCBI Taxonomy" id="2781853"/>
    <lineage>
        <taxon>Bacteria</taxon>
        <taxon>Bacillati</taxon>
        <taxon>Cyanobacteriota</taxon>
        <taxon>Cyanophyceae</taxon>
        <taxon>Synechococcales</taxon>
        <taxon>Petrachlorosaceae</taxon>
        <taxon>Petrachloros</taxon>
        <taxon>Petrachloros mirabilis</taxon>
    </lineage>
</organism>
<comment type="caution">
    <text evidence="2">The sequence shown here is derived from an EMBL/GenBank/DDBJ whole genome shotgun (WGS) entry which is preliminary data.</text>
</comment>
<evidence type="ECO:0000313" key="2">
    <source>
        <dbReference type="EMBL" id="NCJ07226.1"/>
    </source>
</evidence>